<evidence type="ECO:0000313" key="2">
    <source>
        <dbReference type="Proteomes" id="UP000179860"/>
    </source>
</evidence>
<evidence type="ECO:0000313" key="1">
    <source>
        <dbReference type="EMBL" id="APA84879.1"/>
    </source>
</evidence>
<dbReference type="KEGG" id="pspw:BJG93_05440"/>
<dbReference type="STRING" id="754502.BJG93_05440"/>
<reference evidence="1" key="1">
    <citation type="submission" date="2016-09" db="EMBL/GenBank/DDBJ databases">
        <title>The Complete Genome of Burkholderia sprentiae wsm5005.</title>
        <authorList>
            <person name="De Meyer S."/>
            <person name="Wang P."/>
            <person name="Terpolilli J."/>
        </authorList>
    </citation>
    <scope>NUCLEOTIDE SEQUENCE [LARGE SCALE GENOMIC DNA]</scope>
    <source>
        <strain evidence="1">WSM5005</strain>
    </source>
</reference>
<protein>
    <submittedName>
        <fullName evidence="1">Acetamidase/formamidase family protein</fullName>
    </submittedName>
</protein>
<gene>
    <name evidence="1" type="ORF">BJG93_05440</name>
</gene>
<dbReference type="Gene3D" id="2.60.120.580">
    <property type="entry name" value="Acetamidase/Formamidase-like domains"/>
    <property type="match status" value="1"/>
</dbReference>
<dbReference type="Proteomes" id="UP000179860">
    <property type="component" value="Chromosome 1"/>
</dbReference>
<dbReference type="GO" id="GO:0016811">
    <property type="term" value="F:hydrolase activity, acting on carbon-nitrogen (but not peptide) bonds, in linear amides"/>
    <property type="evidence" value="ECO:0007669"/>
    <property type="project" value="InterPro"/>
</dbReference>
<dbReference type="InterPro" id="IPR054833">
    <property type="entry name" value="FormamaseFmdA"/>
</dbReference>
<dbReference type="PANTHER" id="PTHR31891">
    <property type="entry name" value="FORMAMIDASE C869.04-RELATED"/>
    <property type="match status" value="1"/>
</dbReference>
<accession>A0A1I9YEZ6</accession>
<dbReference type="Pfam" id="PF03069">
    <property type="entry name" value="FmdA_AmdA"/>
    <property type="match status" value="1"/>
</dbReference>
<dbReference type="NCBIfam" id="NF045496">
    <property type="entry name" value="FormamaseFmdA"/>
    <property type="match status" value="1"/>
</dbReference>
<dbReference type="EMBL" id="CP017561">
    <property type="protein sequence ID" value="APA84879.1"/>
    <property type="molecule type" value="Genomic_DNA"/>
</dbReference>
<dbReference type="RefSeq" id="WP_027197652.1">
    <property type="nucleotide sequence ID" value="NZ_CP017561.2"/>
</dbReference>
<name>A0A1I9YEZ6_9BURK</name>
<dbReference type="InterPro" id="IPR004304">
    <property type="entry name" value="FmdA_AmdA"/>
</dbReference>
<dbReference type="AlphaFoldDB" id="A0A1I9YEZ6"/>
<dbReference type="PANTHER" id="PTHR31891:SF1">
    <property type="entry name" value="FORMAMIDASE C869.04-RELATED"/>
    <property type="match status" value="1"/>
</dbReference>
<proteinExistence type="predicted"/>
<sequence>MQHFTIKPGVPLAEQAELGHNRWHPDIPFLSTVKPGEEIIIESLDFLDAQIKDNDSTDDVRDIDLTRAHPLTGPFHIEGAEPGDLLVVDLLDIKPITPVGFSGVFAKSNGGGFLGDYFPDAAKAIWDLKGLYATSRHIPGVRIAGLTHPGLMGCLPSTELLAEWNRREAPLAELGLAKPPEPSTAVLRGVRGAAFDRMAKEAARTVPPREHGGNTDIKDLSSGTRIFFPVYVKGAGFSMGDLHFSQGDGEISFCGAIEMDGATHVGFDLIKGGMAKYNLSAPVFMPSPIRPHYDRWLTFEGISVENGKNYYMDATVAYRQACLKAIDYLKQHGFTGPQAYMLLTAAPVEGRIGGIVDIPNCSATVSLPLAIFEKNIAPTGMLSERAFWGHRD</sequence>
<dbReference type="OrthoDB" id="9785236at2"/>
<reference evidence="1" key="2">
    <citation type="submission" date="2021-06" db="EMBL/GenBank/DDBJ databases">
        <authorList>
            <person name="Rogers T.H."/>
            <person name="Ramsay J.P."/>
            <person name="Wang P."/>
            <person name="Terpolilli J."/>
        </authorList>
    </citation>
    <scope>NUCLEOTIDE SEQUENCE</scope>
    <source>
        <strain evidence="1">WSM5005</strain>
    </source>
</reference>
<keyword evidence="2" id="KW-1185">Reference proteome</keyword>
<organism evidence="1 2">
    <name type="scientific">Paraburkholderia sprentiae WSM5005</name>
    <dbReference type="NCBI Taxonomy" id="754502"/>
    <lineage>
        <taxon>Bacteria</taxon>
        <taxon>Pseudomonadati</taxon>
        <taxon>Pseudomonadota</taxon>
        <taxon>Betaproteobacteria</taxon>
        <taxon>Burkholderiales</taxon>
        <taxon>Burkholderiaceae</taxon>
        <taxon>Paraburkholderia</taxon>
    </lineage>
</organism>
<dbReference type="Gene3D" id="3.10.28.20">
    <property type="entry name" value="Acetamidase/Formamidase-like domains"/>
    <property type="match status" value="1"/>
</dbReference>
<dbReference type="SUPFAM" id="SSF141130">
    <property type="entry name" value="Acetamidase/Formamidase-like"/>
    <property type="match status" value="1"/>
</dbReference>